<feature type="chain" id="PRO_5038934039" evidence="9">
    <location>
        <begin position="32"/>
        <end position="1047"/>
    </location>
</feature>
<keyword evidence="3 8" id="KW-1134">Transmembrane beta strand</keyword>
<dbReference type="InterPro" id="IPR039426">
    <property type="entry name" value="TonB-dep_rcpt-like"/>
</dbReference>
<evidence type="ECO:0000313" key="11">
    <source>
        <dbReference type="EMBL" id="MBO8470381.1"/>
    </source>
</evidence>
<keyword evidence="4 8" id="KW-0812">Transmembrane</keyword>
<evidence type="ECO:0000256" key="4">
    <source>
        <dbReference type="ARBA" id="ARBA00022692"/>
    </source>
</evidence>
<keyword evidence="7 8" id="KW-0998">Cell outer membrane</keyword>
<accession>A0A9D9IEY6</accession>
<name>A0A9D9IEY6_9BACT</name>
<reference evidence="11" key="2">
    <citation type="journal article" date="2021" name="PeerJ">
        <title>Extensive microbial diversity within the chicken gut microbiome revealed by metagenomics and culture.</title>
        <authorList>
            <person name="Gilroy R."/>
            <person name="Ravi A."/>
            <person name="Getino M."/>
            <person name="Pursley I."/>
            <person name="Horton D.L."/>
            <person name="Alikhan N.F."/>
            <person name="Baker D."/>
            <person name="Gharbi K."/>
            <person name="Hall N."/>
            <person name="Watson M."/>
            <person name="Adriaenssens E.M."/>
            <person name="Foster-Nyarko E."/>
            <person name="Jarju S."/>
            <person name="Secka A."/>
            <person name="Antonio M."/>
            <person name="Oren A."/>
            <person name="Chaudhuri R.R."/>
            <person name="La Ragione R."/>
            <person name="Hildebrand F."/>
            <person name="Pallen M.J."/>
        </authorList>
    </citation>
    <scope>NUCLEOTIDE SEQUENCE</scope>
    <source>
        <strain evidence="11">B2-22910</strain>
    </source>
</reference>
<dbReference type="GO" id="GO:0009279">
    <property type="term" value="C:cell outer membrane"/>
    <property type="evidence" value="ECO:0007669"/>
    <property type="project" value="UniProtKB-SubCell"/>
</dbReference>
<organism evidence="11 12">
    <name type="scientific">Candidatus Cryptobacteroides faecavium</name>
    <dbReference type="NCBI Taxonomy" id="2840762"/>
    <lineage>
        <taxon>Bacteria</taxon>
        <taxon>Pseudomonadati</taxon>
        <taxon>Bacteroidota</taxon>
        <taxon>Bacteroidia</taxon>
        <taxon>Bacteroidales</taxon>
        <taxon>Candidatus Cryptobacteroides</taxon>
    </lineage>
</organism>
<gene>
    <name evidence="11" type="ORF">IAB82_01135</name>
</gene>
<dbReference type="Gene3D" id="2.40.170.20">
    <property type="entry name" value="TonB-dependent receptor, beta-barrel domain"/>
    <property type="match status" value="1"/>
</dbReference>
<comment type="caution">
    <text evidence="11">The sequence shown here is derived from an EMBL/GenBank/DDBJ whole genome shotgun (WGS) entry which is preliminary data.</text>
</comment>
<dbReference type="NCBIfam" id="TIGR04056">
    <property type="entry name" value="OMP_RagA_SusC"/>
    <property type="match status" value="1"/>
</dbReference>
<dbReference type="GO" id="GO:0044718">
    <property type="term" value="P:siderophore transmembrane transport"/>
    <property type="evidence" value="ECO:0007669"/>
    <property type="project" value="TreeGrafter"/>
</dbReference>
<dbReference type="SUPFAM" id="SSF49464">
    <property type="entry name" value="Carboxypeptidase regulatory domain-like"/>
    <property type="match status" value="1"/>
</dbReference>
<dbReference type="EMBL" id="JADIMB010000012">
    <property type="protein sequence ID" value="MBO8470381.1"/>
    <property type="molecule type" value="Genomic_DNA"/>
</dbReference>
<evidence type="ECO:0000256" key="6">
    <source>
        <dbReference type="ARBA" id="ARBA00023136"/>
    </source>
</evidence>
<keyword evidence="6 8" id="KW-0472">Membrane</keyword>
<reference evidence="11" key="1">
    <citation type="submission" date="2020-10" db="EMBL/GenBank/DDBJ databases">
        <authorList>
            <person name="Gilroy R."/>
        </authorList>
    </citation>
    <scope>NUCLEOTIDE SEQUENCE</scope>
    <source>
        <strain evidence="11">B2-22910</strain>
    </source>
</reference>
<dbReference type="Pfam" id="PF07715">
    <property type="entry name" value="Plug"/>
    <property type="match status" value="1"/>
</dbReference>
<dbReference type="Pfam" id="PF13715">
    <property type="entry name" value="CarbopepD_reg_2"/>
    <property type="match status" value="1"/>
</dbReference>
<comment type="similarity">
    <text evidence="8">Belongs to the TonB-dependent receptor family.</text>
</comment>
<evidence type="ECO:0000256" key="3">
    <source>
        <dbReference type="ARBA" id="ARBA00022452"/>
    </source>
</evidence>
<dbReference type="InterPro" id="IPR023996">
    <property type="entry name" value="TonB-dep_OMP_SusC/RagA"/>
</dbReference>
<dbReference type="Gene3D" id="2.60.40.1120">
    <property type="entry name" value="Carboxypeptidase-like, regulatory domain"/>
    <property type="match status" value="1"/>
</dbReference>
<evidence type="ECO:0000256" key="8">
    <source>
        <dbReference type="PROSITE-ProRule" id="PRU01360"/>
    </source>
</evidence>
<dbReference type="GO" id="GO:0015344">
    <property type="term" value="F:siderophore uptake transmembrane transporter activity"/>
    <property type="evidence" value="ECO:0007669"/>
    <property type="project" value="TreeGrafter"/>
</dbReference>
<dbReference type="InterPro" id="IPR037066">
    <property type="entry name" value="Plug_dom_sf"/>
</dbReference>
<evidence type="ECO:0000256" key="7">
    <source>
        <dbReference type="ARBA" id="ARBA00023237"/>
    </source>
</evidence>
<dbReference type="InterPro" id="IPR012910">
    <property type="entry name" value="Plug_dom"/>
</dbReference>
<evidence type="ECO:0000259" key="10">
    <source>
        <dbReference type="Pfam" id="PF07715"/>
    </source>
</evidence>
<keyword evidence="2 8" id="KW-0813">Transport</keyword>
<dbReference type="AlphaFoldDB" id="A0A9D9IEY6"/>
<evidence type="ECO:0000256" key="2">
    <source>
        <dbReference type="ARBA" id="ARBA00022448"/>
    </source>
</evidence>
<dbReference type="Gene3D" id="2.170.130.10">
    <property type="entry name" value="TonB-dependent receptor, plug domain"/>
    <property type="match status" value="1"/>
</dbReference>
<dbReference type="PANTHER" id="PTHR30069">
    <property type="entry name" value="TONB-DEPENDENT OUTER MEMBRANE RECEPTOR"/>
    <property type="match status" value="1"/>
</dbReference>
<dbReference type="NCBIfam" id="TIGR04057">
    <property type="entry name" value="SusC_RagA_signa"/>
    <property type="match status" value="1"/>
</dbReference>
<comment type="subcellular location">
    <subcellularLocation>
        <location evidence="1 8">Cell outer membrane</location>
        <topology evidence="1 8">Multi-pass membrane protein</topology>
    </subcellularLocation>
</comment>
<sequence>MNFNLKEKFFTKIAVAVSVGMLSAAGCPAGAAGMQTAGFDAAVQEPVRFEGVVIDENRIPLAGASVAVADDLSVGTITDVDGKFSISVPHGTVLVVSFTGYKDASVEAGDQGFMEIQLIPDAQVLKEVVVTALGISRETKSLGYAMQEIEADGLQDNKAVSVANMLQGKIAGVQISQSGAGMGGATRIVLRGLNSLSGSNQPLWVVDGVPINDGTSSQPNQWGGQDYAGAASSINPEDIESISVLKGANAAALYGSRAQSGAIIITTKKGKYGQPLSIEYNGNVDFSTIYDNIYEFQNIYGQGSNGIWNGSALGGSWGARMSGQKVRHWQDIRYGDTSYGKVALEPQPEYIKDFYRTGVSYNNTVTASAGGEYITGRLSFTDSRNNGNTPNHSIKRQYYDLNTEFKNKWLTVGAKVNYMHETVDNAPTQGEYSLMNQFIKMPRGIVLADLENAGFDSNDVIKNWSGLSRDFQNPYGIVMPENGNRRVRDRIIGQIKATVTFTEWLNLTGRVGMDMYHDKNQNFKYYSLYGDEPTQYTYGRSMHREYNADLILNFNKKIKDFSIQANLGTSVYNSLSEGLSGDAGTFQIPDYYWMSNGDLRQASESYSQKEIQSVFGNVSLGYRDMVYLDITGRNDWSSTLPRKNWSYFYPSVSLSAIVSEMFELPAAIDFLKLRASWAKVGNDTSPYQLDFTYRTVGSDVNATLLEMSLQDMYPLSDLKPEETQSFEVGLDYRMFNNRLGLDFTYYNSNTINQILSITTSPTSGYTSRLVNAGKIKSHGFEVMLTGTPILKNDWEWDVNINWGLNRTRCAELYDSIKRYTLGSVRIASVVVEEGGRFGDIVANNAFKRNENGQLLIDDNGIPVKETDKVIGNITPDWTGSVGTTLRWKGISLYALFDIRCGGDFISLTDSYACAYGNSARTLEGRDGMVIDGIVESTGEPNTKSVTAESYWSSIGGASGVAEAFMYDGSYVKLRELSLGWSLPQKWLRNTPLKSVKISAVGRDLWFLFKNAPVNPESAYSRSDFAQAFEIGSLPPTRTMGFSLNVKF</sequence>
<proteinExistence type="inferred from homology"/>
<evidence type="ECO:0000256" key="1">
    <source>
        <dbReference type="ARBA" id="ARBA00004571"/>
    </source>
</evidence>
<protein>
    <submittedName>
        <fullName evidence="11">SusC/RagA family TonB-linked outer membrane protein</fullName>
    </submittedName>
</protein>
<dbReference type="InterPro" id="IPR023997">
    <property type="entry name" value="TonB-dep_OMP_SusC/RagA_CS"/>
</dbReference>
<keyword evidence="5 9" id="KW-0732">Signal</keyword>
<dbReference type="InterPro" id="IPR036942">
    <property type="entry name" value="Beta-barrel_TonB_sf"/>
</dbReference>
<feature type="signal peptide" evidence="9">
    <location>
        <begin position="1"/>
        <end position="31"/>
    </location>
</feature>
<dbReference type="PROSITE" id="PS52016">
    <property type="entry name" value="TONB_DEPENDENT_REC_3"/>
    <property type="match status" value="1"/>
</dbReference>
<evidence type="ECO:0000313" key="12">
    <source>
        <dbReference type="Proteomes" id="UP000823603"/>
    </source>
</evidence>
<evidence type="ECO:0000256" key="5">
    <source>
        <dbReference type="ARBA" id="ARBA00022729"/>
    </source>
</evidence>
<dbReference type="InterPro" id="IPR008969">
    <property type="entry name" value="CarboxyPept-like_regulatory"/>
</dbReference>
<feature type="domain" description="TonB-dependent receptor plug" evidence="10">
    <location>
        <begin position="141"/>
        <end position="262"/>
    </location>
</feature>
<dbReference type="PANTHER" id="PTHR30069:SF29">
    <property type="entry name" value="HEMOGLOBIN AND HEMOGLOBIN-HAPTOGLOBIN-BINDING PROTEIN 1-RELATED"/>
    <property type="match status" value="1"/>
</dbReference>
<dbReference type="PROSITE" id="PS51257">
    <property type="entry name" value="PROKAR_LIPOPROTEIN"/>
    <property type="match status" value="1"/>
</dbReference>
<evidence type="ECO:0000256" key="9">
    <source>
        <dbReference type="SAM" id="SignalP"/>
    </source>
</evidence>
<dbReference type="SUPFAM" id="SSF56935">
    <property type="entry name" value="Porins"/>
    <property type="match status" value="1"/>
</dbReference>
<dbReference type="Proteomes" id="UP000823603">
    <property type="component" value="Unassembled WGS sequence"/>
</dbReference>